<dbReference type="InterPro" id="IPR036852">
    <property type="entry name" value="Peptidase_S8/S53_dom_sf"/>
</dbReference>
<reference evidence="8" key="1">
    <citation type="submission" date="2021-02" db="EMBL/GenBank/DDBJ databases">
        <title>cfr and optrA-positive Staphylococcus spp.</title>
        <authorList>
            <person name="Chen L."/>
        </authorList>
    </citation>
    <scope>NUCLEOTIDE SEQUENCE</scope>
    <source>
        <strain evidence="8">GDQ20D70P</strain>
    </source>
</reference>
<dbReference type="GO" id="GO:0004252">
    <property type="term" value="F:serine-type endopeptidase activity"/>
    <property type="evidence" value="ECO:0007669"/>
    <property type="project" value="UniProtKB-UniRule"/>
</dbReference>
<dbReference type="Proteomes" id="UP000640299">
    <property type="component" value="Chromosome"/>
</dbReference>
<feature type="domain" description="Peptidase S8/S53" evidence="7">
    <location>
        <begin position="45"/>
        <end position="248"/>
    </location>
</feature>
<keyword evidence="3 5" id="KW-0378">Hydrolase</keyword>
<evidence type="ECO:0000256" key="2">
    <source>
        <dbReference type="ARBA" id="ARBA00022670"/>
    </source>
</evidence>
<comment type="similarity">
    <text evidence="1 5">Belongs to the peptidase S8 family.</text>
</comment>
<evidence type="ECO:0000313" key="9">
    <source>
        <dbReference type="Proteomes" id="UP000640299"/>
    </source>
</evidence>
<keyword evidence="6" id="KW-0812">Transmembrane</keyword>
<dbReference type="PANTHER" id="PTHR43806:SF11">
    <property type="entry name" value="CEREVISIN-RELATED"/>
    <property type="match status" value="1"/>
</dbReference>
<dbReference type="AlphaFoldDB" id="A0AB37HRR5"/>
<evidence type="ECO:0000256" key="1">
    <source>
        <dbReference type="ARBA" id="ARBA00011073"/>
    </source>
</evidence>
<dbReference type="GO" id="GO:0006508">
    <property type="term" value="P:proteolysis"/>
    <property type="evidence" value="ECO:0007669"/>
    <property type="project" value="UniProtKB-KW"/>
</dbReference>
<dbReference type="Pfam" id="PF00082">
    <property type="entry name" value="Peptidase_S8"/>
    <property type="match status" value="1"/>
</dbReference>
<feature type="active site" description="Charge relay system" evidence="5">
    <location>
        <position position="53"/>
    </location>
</feature>
<evidence type="ECO:0000259" key="7">
    <source>
        <dbReference type="Pfam" id="PF00082"/>
    </source>
</evidence>
<dbReference type="PROSITE" id="PS51892">
    <property type="entry name" value="SUBTILASE"/>
    <property type="match status" value="1"/>
</dbReference>
<feature type="active site" description="Charge relay system" evidence="5">
    <location>
        <position position="85"/>
    </location>
</feature>
<accession>A0AB37HRR5</accession>
<keyword evidence="6" id="KW-0472">Membrane</keyword>
<keyword evidence="2 5" id="KW-0645">Protease</keyword>
<dbReference type="RefSeq" id="WP_107566200.1">
    <property type="nucleotide sequence ID" value="NZ_CP069389.1"/>
</dbReference>
<dbReference type="InterPro" id="IPR050131">
    <property type="entry name" value="Peptidase_S8_subtilisin-like"/>
</dbReference>
<gene>
    <name evidence="8" type="ORF">JRU67_11560</name>
</gene>
<evidence type="ECO:0000313" key="8">
    <source>
        <dbReference type="EMBL" id="QRN90682.1"/>
    </source>
</evidence>
<protein>
    <submittedName>
        <fullName evidence="8">S8 family serine peptidase</fullName>
    </submittedName>
</protein>
<evidence type="ECO:0000256" key="3">
    <source>
        <dbReference type="ARBA" id="ARBA00022801"/>
    </source>
</evidence>
<name>A0AB37HRR5_MAMSC</name>
<dbReference type="EMBL" id="CP069389">
    <property type="protein sequence ID" value="QRN90682.1"/>
    <property type="molecule type" value="Genomic_DNA"/>
</dbReference>
<dbReference type="Gene3D" id="3.40.50.200">
    <property type="entry name" value="Peptidase S8/S53 domain"/>
    <property type="match status" value="1"/>
</dbReference>
<dbReference type="PANTHER" id="PTHR43806">
    <property type="entry name" value="PEPTIDASE S8"/>
    <property type="match status" value="1"/>
</dbReference>
<feature type="transmembrane region" description="Helical" evidence="6">
    <location>
        <begin position="7"/>
        <end position="24"/>
    </location>
</feature>
<feature type="active site" description="Charge relay system" evidence="5">
    <location>
        <position position="237"/>
    </location>
</feature>
<organism evidence="8 9">
    <name type="scientific">Mammaliicoccus sciuri</name>
    <name type="common">Staphylococcus sciuri</name>
    <dbReference type="NCBI Taxonomy" id="1296"/>
    <lineage>
        <taxon>Bacteria</taxon>
        <taxon>Bacillati</taxon>
        <taxon>Bacillota</taxon>
        <taxon>Bacilli</taxon>
        <taxon>Bacillales</taxon>
        <taxon>Staphylococcaceae</taxon>
        <taxon>Mammaliicoccus</taxon>
    </lineage>
</organism>
<keyword evidence="4 5" id="KW-0720">Serine protease</keyword>
<proteinExistence type="inferred from homology"/>
<keyword evidence="6" id="KW-1133">Transmembrane helix</keyword>
<evidence type="ECO:0000256" key="5">
    <source>
        <dbReference type="PROSITE-ProRule" id="PRU01240"/>
    </source>
</evidence>
<dbReference type="SUPFAM" id="SSF52743">
    <property type="entry name" value="Subtilisin-like"/>
    <property type="match status" value="1"/>
</dbReference>
<sequence length="267" mass="30446">MKRSVKYLFIVIIILIVFFSFYFYKQPNNWTWETLNLTKKDSNNSNTKVAILDTGINNERINNAFVIKKYDAINKRNQINTKSNHATQIASIITYGKHKEKLIGISKTVSIYDVKVLDDELGGETDSIVNGINWCIKNDVDIINMSFGFQRYNKELHDVIKKAKKQGIILVGAAGNNMDDYSDYPARFNEVYSITAIDKNNKPFIYAPTKKVDFKAPGVEVYTLDSKDEITTVNGTSFAAAYFTSYLTTKLDSRNNLSHVLKKYPIN</sequence>
<evidence type="ECO:0000256" key="6">
    <source>
        <dbReference type="SAM" id="Phobius"/>
    </source>
</evidence>
<dbReference type="InterPro" id="IPR000209">
    <property type="entry name" value="Peptidase_S8/S53_dom"/>
</dbReference>
<evidence type="ECO:0000256" key="4">
    <source>
        <dbReference type="ARBA" id="ARBA00022825"/>
    </source>
</evidence>